<gene>
    <name evidence="2" type="ORF">KQI88_16885</name>
</gene>
<comment type="caution">
    <text evidence="2">The sequence shown here is derived from an EMBL/GenBank/DDBJ whole genome shotgun (WGS) entry which is preliminary data.</text>
</comment>
<sequence>MREVETSKMLTPEMIEAVADNWDKLRELFNFQEEIIPLNRHCRCKHHRKHKDCKECCCPEFLKFNFWFSDVKIENENAECKDEDKDHRCKDDDKHHRCKDDDKHHRCKDEHKRHRCEDDHRHHRCEDERKHHRCEHENKRHKCKHHRYSDEY</sequence>
<evidence type="ECO:0000313" key="2">
    <source>
        <dbReference type="EMBL" id="MBU5678090.1"/>
    </source>
</evidence>
<accession>A0ABS6G9M1</accession>
<proteinExistence type="predicted"/>
<evidence type="ECO:0000313" key="3">
    <source>
        <dbReference type="Proteomes" id="UP000779508"/>
    </source>
</evidence>
<keyword evidence="3" id="KW-1185">Reference proteome</keyword>
<evidence type="ECO:0000256" key="1">
    <source>
        <dbReference type="SAM" id="MobiDB-lite"/>
    </source>
</evidence>
<dbReference type="RefSeq" id="WP_216419391.1">
    <property type="nucleotide sequence ID" value="NZ_JAHLQK010000007.1"/>
</dbReference>
<feature type="region of interest" description="Disordered" evidence="1">
    <location>
        <begin position="84"/>
        <end position="103"/>
    </location>
</feature>
<dbReference type="EMBL" id="JAHLQK010000007">
    <property type="protein sequence ID" value="MBU5678090.1"/>
    <property type="molecule type" value="Genomic_DNA"/>
</dbReference>
<organism evidence="2 3">
    <name type="scientific">Alkaliphilus flagellatus</name>
    <dbReference type="NCBI Taxonomy" id="2841507"/>
    <lineage>
        <taxon>Bacteria</taxon>
        <taxon>Bacillati</taxon>
        <taxon>Bacillota</taxon>
        <taxon>Clostridia</taxon>
        <taxon>Peptostreptococcales</taxon>
        <taxon>Natronincolaceae</taxon>
        <taxon>Alkaliphilus</taxon>
    </lineage>
</organism>
<protein>
    <submittedName>
        <fullName evidence="2">Uncharacterized protein</fullName>
    </submittedName>
</protein>
<dbReference type="Proteomes" id="UP000779508">
    <property type="component" value="Unassembled WGS sequence"/>
</dbReference>
<reference evidence="2 3" key="1">
    <citation type="submission" date="2021-06" db="EMBL/GenBank/DDBJ databases">
        <authorList>
            <person name="Sun Q."/>
            <person name="Li D."/>
        </authorList>
    </citation>
    <scope>NUCLEOTIDE SEQUENCE [LARGE SCALE GENOMIC DNA]</scope>
    <source>
        <strain evidence="2 3">MSJ-5</strain>
    </source>
</reference>
<name>A0ABS6G9M1_9FIRM</name>